<name>A0A2S9YLL0_9BACT</name>
<dbReference type="GO" id="GO:0004175">
    <property type="term" value="F:endopeptidase activity"/>
    <property type="evidence" value="ECO:0007669"/>
    <property type="project" value="TreeGrafter"/>
</dbReference>
<evidence type="ECO:0000313" key="5">
    <source>
        <dbReference type="EMBL" id="PRQ05936.1"/>
    </source>
</evidence>
<evidence type="ECO:0000313" key="6">
    <source>
        <dbReference type="Proteomes" id="UP000238823"/>
    </source>
</evidence>
<evidence type="ECO:0000256" key="3">
    <source>
        <dbReference type="ARBA" id="ARBA00022825"/>
    </source>
</evidence>
<dbReference type="GO" id="GO:0006508">
    <property type="term" value="P:proteolysis"/>
    <property type="evidence" value="ECO:0007669"/>
    <property type="project" value="UniProtKB-KW"/>
</dbReference>
<dbReference type="InterPro" id="IPR004447">
    <property type="entry name" value="Peptidase_S41A"/>
</dbReference>
<dbReference type="PANTHER" id="PTHR32060">
    <property type="entry name" value="TAIL-SPECIFIC PROTEASE"/>
    <property type="match status" value="1"/>
</dbReference>
<dbReference type="AlphaFoldDB" id="A0A2S9YLL0"/>
<feature type="domain" description="Tail specific protease" evidence="4">
    <location>
        <begin position="210"/>
        <end position="406"/>
    </location>
</feature>
<dbReference type="InterPro" id="IPR005151">
    <property type="entry name" value="Tail-specific_protease"/>
</dbReference>
<comment type="caution">
    <text evidence="5">The sequence shown here is derived from an EMBL/GenBank/DDBJ whole genome shotgun (WGS) entry which is preliminary data.</text>
</comment>
<dbReference type="Gene3D" id="3.90.226.10">
    <property type="entry name" value="2-enoyl-CoA Hydratase, Chain A, domain 1"/>
    <property type="match status" value="1"/>
</dbReference>
<proteinExistence type="predicted"/>
<protein>
    <submittedName>
        <fullName evidence="5">Putative CtpA-like serine protease</fullName>
        <ecNumber evidence="5">3.4.21.-</ecNumber>
    </submittedName>
</protein>
<organism evidence="5 6">
    <name type="scientific">Enhygromyxa salina</name>
    <dbReference type="NCBI Taxonomy" id="215803"/>
    <lineage>
        <taxon>Bacteria</taxon>
        <taxon>Pseudomonadati</taxon>
        <taxon>Myxococcota</taxon>
        <taxon>Polyangia</taxon>
        <taxon>Nannocystales</taxon>
        <taxon>Nannocystaceae</taxon>
        <taxon>Enhygromyxa</taxon>
    </lineage>
</organism>
<dbReference type="CDD" id="cd07560">
    <property type="entry name" value="Peptidase_S41_CPP"/>
    <property type="match status" value="1"/>
</dbReference>
<evidence type="ECO:0000256" key="2">
    <source>
        <dbReference type="ARBA" id="ARBA00022801"/>
    </source>
</evidence>
<keyword evidence="1 5" id="KW-0645">Protease</keyword>
<keyword evidence="3" id="KW-0720">Serine protease</keyword>
<dbReference type="InterPro" id="IPR029045">
    <property type="entry name" value="ClpP/crotonase-like_dom_sf"/>
</dbReference>
<dbReference type="SMART" id="SM00245">
    <property type="entry name" value="TSPc"/>
    <property type="match status" value="1"/>
</dbReference>
<dbReference type="PANTHER" id="PTHR32060:SF30">
    <property type="entry name" value="CARBOXY-TERMINAL PROCESSING PROTEASE CTPA"/>
    <property type="match status" value="1"/>
</dbReference>
<dbReference type="EC" id="3.4.21.-" evidence="5"/>
<dbReference type="SUPFAM" id="SSF52096">
    <property type="entry name" value="ClpP/crotonase"/>
    <property type="match status" value="1"/>
</dbReference>
<dbReference type="SUPFAM" id="SSF50156">
    <property type="entry name" value="PDZ domain-like"/>
    <property type="match status" value="1"/>
</dbReference>
<dbReference type="Proteomes" id="UP000238823">
    <property type="component" value="Unassembled WGS sequence"/>
</dbReference>
<dbReference type="Pfam" id="PF03572">
    <property type="entry name" value="Peptidase_S41"/>
    <property type="match status" value="1"/>
</dbReference>
<sequence length="423" mass="44156">MLGQEFTFSRTPGLEVDPSARLGHHEKVRWSRSSLLLGLSLGVISTLTLQWAISEADASRGKGKGASAPLERQQFHDSLDVVLDRYVEPVDAPEVMSRGLKHMVAGLDPYSHYLTASERDLATKRQRQGADAGLVTALHGAGNQGGAELEVIAVHPRSPADKLGLTPGTRILAIRGRPCSTLLSNVEAQVQLSGAAGEIVGLTIERGSGPELLDVELAKPSAEAGVSAALIDAGGGRSVGHLAIHSFRAGTGEQVKRALAKLKSGAGGQGLAGVVLDLRGNPGGEVDEAVLVADLFIAAGVLTRTRGRGGVIMREELATQAGTDSETPLIVLQDRRSASAAELLAVALQDNRRAKVMGERSFGKGTVQEVIGIPDGSLLTLTVARYFSPDDRAIDGQGVTPDLVVEQADGRAAVEAAARELAR</sequence>
<reference evidence="5 6" key="1">
    <citation type="submission" date="2018-03" db="EMBL/GenBank/DDBJ databases">
        <title>Draft Genome Sequences of the Obligatory Marine Myxobacteria Enhygromyxa salina SWB007.</title>
        <authorList>
            <person name="Poehlein A."/>
            <person name="Moghaddam J.A."/>
            <person name="Harms H."/>
            <person name="Alanjari M."/>
            <person name="Koenig G.M."/>
            <person name="Daniel R."/>
            <person name="Schaeberle T.F."/>
        </authorList>
    </citation>
    <scope>NUCLEOTIDE SEQUENCE [LARGE SCALE GENOMIC DNA]</scope>
    <source>
        <strain evidence="5 6">SWB007</strain>
    </source>
</reference>
<dbReference type="GO" id="GO:0008236">
    <property type="term" value="F:serine-type peptidase activity"/>
    <property type="evidence" value="ECO:0007669"/>
    <property type="project" value="UniProtKB-KW"/>
</dbReference>
<keyword evidence="2 5" id="KW-0378">Hydrolase</keyword>
<dbReference type="GO" id="GO:0007165">
    <property type="term" value="P:signal transduction"/>
    <property type="evidence" value="ECO:0007669"/>
    <property type="project" value="TreeGrafter"/>
</dbReference>
<dbReference type="InterPro" id="IPR036034">
    <property type="entry name" value="PDZ_sf"/>
</dbReference>
<dbReference type="GO" id="GO:0030288">
    <property type="term" value="C:outer membrane-bounded periplasmic space"/>
    <property type="evidence" value="ECO:0007669"/>
    <property type="project" value="TreeGrafter"/>
</dbReference>
<dbReference type="Gene3D" id="3.30.750.44">
    <property type="match status" value="1"/>
</dbReference>
<gene>
    <name evidence="5" type="ORF">ENSA7_43520</name>
</gene>
<dbReference type="Gene3D" id="2.30.42.10">
    <property type="match status" value="1"/>
</dbReference>
<evidence type="ECO:0000259" key="4">
    <source>
        <dbReference type="SMART" id="SM00245"/>
    </source>
</evidence>
<evidence type="ECO:0000256" key="1">
    <source>
        <dbReference type="ARBA" id="ARBA00022670"/>
    </source>
</evidence>
<dbReference type="EMBL" id="PVNL01000088">
    <property type="protein sequence ID" value="PRQ05936.1"/>
    <property type="molecule type" value="Genomic_DNA"/>
</dbReference>
<accession>A0A2S9YLL0</accession>